<comment type="similarity">
    <text evidence="1">Belongs to the Mg-chelatase subunits D/I family.</text>
</comment>
<keyword evidence="3" id="KW-0067">ATP-binding</keyword>
<dbReference type="RefSeq" id="WP_012302306.1">
    <property type="nucleotide sequence ID" value="NC_010424.1"/>
</dbReference>
<dbReference type="Gene3D" id="1.10.8.80">
    <property type="entry name" value="Magnesium chelatase subunit I, C-Terminal domain"/>
    <property type="match status" value="1"/>
</dbReference>
<dbReference type="InterPro" id="IPR036465">
    <property type="entry name" value="vWFA_dom_sf"/>
</dbReference>
<evidence type="ECO:0000256" key="2">
    <source>
        <dbReference type="ARBA" id="ARBA00022741"/>
    </source>
</evidence>
<evidence type="ECO:0000259" key="6">
    <source>
        <dbReference type="PROSITE" id="PS50234"/>
    </source>
</evidence>
<feature type="compositionally biased region" description="Acidic residues" evidence="5">
    <location>
        <begin position="328"/>
        <end position="348"/>
    </location>
</feature>
<protein>
    <recommendedName>
        <fullName evidence="4">Mg-protoporphyrin IX chelatase</fullName>
    </recommendedName>
</protein>
<dbReference type="KEGG" id="dau:Daud_1209"/>
<dbReference type="STRING" id="477974.Daud_1209"/>
<proteinExistence type="inferred from homology"/>
<dbReference type="OrthoDB" id="9775079at2"/>
<reference evidence="8" key="1">
    <citation type="submission" date="2007-10" db="EMBL/GenBank/DDBJ databases">
        <title>Complete sequence of chromosome of Desulforudis audaxviator MP104C.</title>
        <authorList>
            <person name="Copeland A."/>
            <person name="Lucas S."/>
            <person name="Lapidus A."/>
            <person name="Barry K."/>
            <person name="Glavina del Rio T."/>
            <person name="Dalin E."/>
            <person name="Tice H."/>
            <person name="Bruce D."/>
            <person name="Pitluck S."/>
            <person name="Lowry S.R."/>
            <person name="Larimer F."/>
            <person name="Land M.L."/>
            <person name="Hauser L."/>
            <person name="Kyrpides N."/>
            <person name="Ivanova N.N."/>
            <person name="Richardson P."/>
        </authorList>
    </citation>
    <scope>NUCLEOTIDE SEQUENCE [LARGE SCALE GENOMIC DNA]</scope>
    <source>
        <strain evidence="8">MP104C</strain>
    </source>
</reference>
<dbReference type="CDD" id="cd00009">
    <property type="entry name" value="AAA"/>
    <property type="match status" value="1"/>
</dbReference>
<evidence type="ECO:0000256" key="3">
    <source>
        <dbReference type="ARBA" id="ARBA00022840"/>
    </source>
</evidence>
<dbReference type="InterPro" id="IPR003593">
    <property type="entry name" value="AAA+_ATPase"/>
</dbReference>
<dbReference type="Pfam" id="PF17863">
    <property type="entry name" value="AAA_lid_2"/>
    <property type="match status" value="1"/>
</dbReference>
<evidence type="ECO:0000313" key="8">
    <source>
        <dbReference type="Proteomes" id="UP000008544"/>
    </source>
</evidence>
<dbReference type="InterPro" id="IPR012804">
    <property type="entry name" value="Cob_chelat_sub_put"/>
</dbReference>
<feature type="region of interest" description="Disordered" evidence="5">
    <location>
        <begin position="319"/>
        <end position="383"/>
    </location>
</feature>
<keyword evidence="8" id="KW-1185">Reference proteome</keyword>
<dbReference type="Pfam" id="PF13519">
    <property type="entry name" value="VWA_2"/>
    <property type="match status" value="1"/>
</dbReference>
<dbReference type="GO" id="GO:0016874">
    <property type="term" value="F:ligase activity"/>
    <property type="evidence" value="ECO:0007669"/>
    <property type="project" value="UniProtKB-KW"/>
</dbReference>
<sequence>MRYVYPFTAIIGQEEMKLALILNAINPRLGGVLVRGEKGTAKSTAVRALAALLPEIEVVAGCPCNCDPRDAARLCPFCLERLAAGEEIVSVTIRVPLVDLPVSATEDRVVGSLDLEYAVRHGRRRFEPGILARANRGIVYVDEVNLLDDHLVDALLDAAASGVNVVEREGITFAHPAAFILVGTMNPEEGELRPQLLDRFGFCVPVEGVNDPAARVAIARRREAFDNDPLEFLAAFASREAGLREEIVRARALLFHVEVPAAAVRRAADLAAEALAAGHRAEIVLAQAARTLAAWERRETATPEDMERVAELVLYHRRREAPPPPPEQPEEQELQEPPEPPEEEEQPDEPPHTQPENDQGEGSSDIAAGGYDQPNSNSSPEHGAPAVVAETVFAADEPFRVKRIEYERDRVLRKGSGRRSRTRTPTKAGRYVRATLRRERDDLAFDATLRAAAPFQKQRARDGVAVAVESQDIREKVREKRIGNFLVFVVDASGSMGAQQRMVAAKGAVLSLLLDAYQKRDRVGMVAFKGEHAEVLLPPTNSVELAERRLAELPTGGRTPLAAGLLKAYEVARAHLFKDPNLSPLLIVISDGRGNVGLGGGPREDLRRVAALVHEEARIKTLVVDVEKDGFLSFGLARGLAAALDAEYYKIEDLKADTLVEAVRTIQGRR</sequence>
<dbReference type="InterPro" id="IPR000523">
    <property type="entry name" value="Mg_chelatse_chII-like_cat_dom"/>
</dbReference>
<dbReference type="InterPro" id="IPR002035">
    <property type="entry name" value="VWF_A"/>
</dbReference>
<dbReference type="eggNOG" id="COG1240">
    <property type="taxonomic scope" value="Bacteria"/>
</dbReference>
<reference evidence="7 8" key="2">
    <citation type="journal article" date="2008" name="Science">
        <title>Environmental genomics reveals a single-species ecosystem deep within Earth.</title>
        <authorList>
            <person name="Chivian D."/>
            <person name="Brodie E.L."/>
            <person name="Alm E.J."/>
            <person name="Culley D.E."/>
            <person name="Dehal P.S."/>
            <person name="Desantis T.Z."/>
            <person name="Gihring T.M."/>
            <person name="Lapidus A."/>
            <person name="Lin L.H."/>
            <person name="Lowry S.R."/>
            <person name="Moser D.P."/>
            <person name="Richardson P.M."/>
            <person name="Southam G."/>
            <person name="Wanger G."/>
            <person name="Pratt L.M."/>
            <person name="Andersen G.L."/>
            <person name="Hazen T.C."/>
            <person name="Brockman F.J."/>
            <person name="Arkin A.P."/>
            <person name="Onstott T.C."/>
        </authorList>
    </citation>
    <scope>NUCLEOTIDE SEQUENCE [LARGE SCALE GENOMIC DNA]</scope>
    <source>
        <strain evidence="7 8">MP104C</strain>
    </source>
</reference>
<dbReference type="InterPro" id="IPR052989">
    <property type="entry name" value="Mg-chelatase_DI-like"/>
</dbReference>
<gene>
    <name evidence="7" type="ordered locus">Daud_1209</name>
</gene>
<organism evidence="7 8">
    <name type="scientific">Desulforudis audaxviator (strain MP104C)</name>
    <dbReference type="NCBI Taxonomy" id="477974"/>
    <lineage>
        <taxon>Bacteria</taxon>
        <taxon>Bacillati</taxon>
        <taxon>Bacillota</taxon>
        <taxon>Clostridia</taxon>
        <taxon>Thermoanaerobacterales</taxon>
        <taxon>Candidatus Desulforudaceae</taxon>
        <taxon>Candidatus Desulforudis</taxon>
    </lineage>
</organism>
<evidence type="ECO:0000256" key="5">
    <source>
        <dbReference type="SAM" id="MobiDB-lite"/>
    </source>
</evidence>
<dbReference type="SMART" id="SM00327">
    <property type="entry name" value="VWA"/>
    <property type="match status" value="1"/>
</dbReference>
<keyword evidence="7" id="KW-0436">Ligase</keyword>
<dbReference type="AlphaFoldDB" id="B1I3V2"/>
<dbReference type="GO" id="GO:0005524">
    <property type="term" value="F:ATP binding"/>
    <property type="evidence" value="ECO:0007669"/>
    <property type="project" value="UniProtKB-KW"/>
</dbReference>
<dbReference type="InterPro" id="IPR041702">
    <property type="entry name" value="BchD/ChlD_VWA"/>
</dbReference>
<dbReference type="PANTHER" id="PTHR35023">
    <property type="entry name" value="CHELATASE-RELATED"/>
    <property type="match status" value="1"/>
</dbReference>
<dbReference type="SMART" id="SM00382">
    <property type="entry name" value="AAA"/>
    <property type="match status" value="1"/>
</dbReference>
<dbReference type="Gene3D" id="3.40.50.410">
    <property type="entry name" value="von Willebrand factor, type A domain"/>
    <property type="match status" value="1"/>
</dbReference>
<dbReference type="SUPFAM" id="SSF53300">
    <property type="entry name" value="vWA-like"/>
    <property type="match status" value="1"/>
</dbReference>
<dbReference type="PANTHER" id="PTHR35023:SF1">
    <property type="entry name" value="MG-PROTOPORPHYRIN IX CHELATASE"/>
    <property type="match status" value="1"/>
</dbReference>
<keyword evidence="2" id="KW-0547">Nucleotide-binding</keyword>
<evidence type="ECO:0000256" key="4">
    <source>
        <dbReference type="ARBA" id="ARBA00030759"/>
    </source>
</evidence>
<dbReference type="CDD" id="cd01451">
    <property type="entry name" value="vWA_Magnesium_chelatase"/>
    <property type="match status" value="1"/>
</dbReference>
<dbReference type="Gene3D" id="3.40.50.300">
    <property type="entry name" value="P-loop containing nucleotide triphosphate hydrolases"/>
    <property type="match status" value="1"/>
</dbReference>
<feature type="domain" description="VWFA" evidence="6">
    <location>
        <begin position="485"/>
        <end position="666"/>
    </location>
</feature>
<dbReference type="PROSITE" id="PS50234">
    <property type="entry name" value="VWFA"/>
    <property type="match status" value="1"/>
</dbReference>
<evidence type="ECO:0000313" key="7">
    <source>
        <dbReference type="EMBL" id="ACA59720.1"/>
    </source>
</evidence>
<evidence type="ECO:0000256" key="1">
    <source>
        <dbReference type="ARBA" id="ARBA00005799"/>
    </source>
</evidence>
<dbReference type="InterPro" id="IPR027417">
    <property type="entry name" value="P-loop_NTPase"/>
</dbReference>
<dbReference type="NCBIfam" id="TIGR02442">
    <property type="entry name" value="Cob-chelat-sub"/>
    <property type="match status" value="1"/>
</dbReference>
<name>B1I3V2_DESAP</name>
<dbReference type="InterPro" id="IPR041628">
    <property type="entry name" value="ChlI/MoxR_AAA_lid"/>
</dbReference>
<accession>B1I3V2</accession>
<dbReference type="eggNOG" id="COG1239">
    <property type="taxonomic scope" value="Bacteria"/>
</dbReference>
<dbReference type="SUPFAM" id="SSF52540">
    <property type="entry name" value="P-loop containing nucleoside triphosphate hydrolases"/>
    <property type="match status" value="1"/>
</dbReference>
<dbReference type="HOGENOM" id="CLU_016684_6_0_9"/>
<dbReference type="Proteomes" id="UP000008544">
    <property type="component" value="Chromosome"/>
</dbReference>
<dbReference type="Pfam" id="PF01078">
    <property type="entry name" value="Mg_chelatase"/>
    <property type="match status" value="1"/>
</dbReference>
<dbReference type="EMBL" id="CP000860">
    <property type="protein sequence ID" value="ACA59720.1"/>
    <property type="molecule type" value="Genomic_DNA"/>
</dbReference>